<feature type="domain" description="Phospholipid/glycerol acyltransferase" evidence="3">
    <location>
        <begin position="67"/>
        <end position="186"/>
    </location>
</feature>
<evidence type="ECO:0000256" key="2">
    <source>
        <dbReference type="ARBA" id="ARBA00023315"/>
    </source>
</evidence>
<gene>
    <name evidence="4" type="primary">plsC</name>
    <name evidence="4" type="ORF">N24_2256</name>
</gene>
<reference evidence="4 5" key="1">
    <citation type="submission" date="2016-02" db="EMBL/GenBank/DDBJ databases">
        <title>Corynebacterium glutamicum N24 whole genome sequencing project.</title>
        <authorList>
            <person name="Matsutani M."/>
            <person name="Nangtapong N."/>
            <person name="Yakushi T."/>
            <person name="Matsushita K."/>
        </authorList>
    </citation>
    <scope>NUCLEOTIDE SEQUENCE [LARGE SCALE GENOMIC DNA]</scope>
    <source>
        <strain evidence="4 5">N24</strain>
    </source>
</reference>
<name>A0A161JNZ1_9CORY</name>
<sequence>MLHRKIQGLGNVFLEVPTAKREEGVNPNIMDNNWYRFFKYVLIGPFLRVYNRPEIEGKENIPDQGAAIMASNHQAVMDSFYFPLLCPRQLTFPAKSEYFTSPGVKGKLQKWFFTSVGQVPLDRTADNARDSLMNTAKAVLDRGDLFGIYPEGSRSPDGRIYKGKTGMAFVAMETGKPIVPIAMIGSRDANPIGSWVPRPAKVKIKVGHAIDPLAFVKEHGLEAGSLEAARKLTDHVMFILADLTGQPYVDAYSKDVKDSLEAGKGYPEGTAPSQ</sequence>
<dbReference type="EMBL" id="AP017369">
    <property type="protein sequence ID" value="BAU96518.1"/>
    <property type="molecule type" value="Genomic_DNA"/>
</dbReference>
<dbReference type="SMART" id="SM00563">
    <property type="entry name" value="PlsC"/>
    <property type="match status" value="1"/>
</dbReference>
<evidence type="ECO:0000313" key="4">
    <source>
        <dbReference type="EMBL" id="BAU96518.1"/>
    </source>
</evidence>
<dbReference type="CDD" id="cd07989">
    <property type="entry name" value="LPLAT_AGPAT-like"/>
    <property type="match status" value="1"/>
</dbReference>
<keyword evidence="2 4" id="KW-0012">Acyltransferase</keyword>
<dbReference type="GO" id="GO:0003841">
    <property type="term" value="F:1-acylglycerol-3-phosphate O-acyltransferase activity"/>
    <property type="evidence" value="ECO:0007669"/>
    <property type="project" value="TreeGrafter"/>
</dbReference>
<organism evidence="4 5">
    <name type="scientific">Corynebacterium suranareeae</name>
    <dbReference type="NCBI Taxonomy" id="2506452"/>
    <lineage>
        <taxon>Bacteria</taxon>
        <taxon>Bacillati</taxon>
        <taxon>Actinomycetota</taxon>
        <taxon>Actinomycetes</taxon>
        <taxon>Mycobacteriales</taxon>
        <taxon>Corynebacteriaceae</taxon>
        <taxon>Corynebacterium</taxon>
    </lineage>
</organism>
<keyword evidence="1 4" id="KW-0808">Transferase</keyword>
<protein>
    <submittedName>
        <fullName evidence="4">1-acyl-sn-glycerol-3-phosphate acyltransferase</fullName>
    </submittedName>
</protein>
<dbReference type="AlphaFoldDB" id="A0A161JNZ1"/>
<dbReference type="KEGG" id="csur:N24_2256"/>
<dbReference type="InterPro" id="IPR002123">
    <property type="entry name" value="Plipid/glycerol_acylTrfase"/>
</dbReference>
<dbReference type="Pfam" id="PF01553">
    <property type="entry name" value="Acyltransferase"/>
    <property type="match status" value="1"/>
</dbReference>
<dbReference type="GO" id="GO:0005886">
    <property type="term" value="C:plasma membrane"/>
    <property type="evidence" value="ECO:0007669"/>
    <property type="project" value="TreeGrafter"/>
</dbReference>
<dbReference type="PANTHER" id="PTHR10434:SF11">
    <property type="entry name" value="1-ACYL-SN-GLYCEROL-3-PHOSPHATE ACYLTRANSFERASE"/>
    <property type="match status" value="1"/>
</dbReference>
<evidence type="ECO:0000313" key="5">
    <source>
        <dbReference type="Proteomes" id="UP000218244"/>
    </source>
</evidence>
<evidence type="ECO:0000259" key="3">
    <source>
        <dbReference type="SMART" id="SM00563"/>
    </source>
</evidence>
<keyword evidence="5" id="KW-1185">Reference proteome</keyword>
<evidence type="ECO:0000256" key="1">
    <source>
        <dbReference type="ARBA" id="ARBA00022679"/>
    </source>
</evidence>
<dbReference type="SUPFAM" id="SSF69593">
    <property type="entry name" value="Glycerol-3-phosphate (1)-acyltransferase"/>
    <property type="match status" value="1"/>
</dbReference>
<accession>A0A161JNZ1</accession>
<dbReference type="PANTHER" id="PTHR10434">
    <property type="entry name" value="1-ACYL-SN-GLYCEROL-3-PHOSPHATE ACYLTRANSFERASE"/>
    <property type="match status" value="1"/>
</dbReference>
<dbReference type="GO" id="GO:0006654">
    <property type="term" value="P:phosphatidic acid biosynthetic process"/>
    <property type="evidence" value="ECO:0007669"/>
    <property type="project" value="TreeGrafter"/>
</dbReference>
<proteinExistence type="predicted"/>
<dbReference type="Proteomes" id="UP000218244">
    <property type="component" value="Chromosome"/>
</dbReference>